<dbReference type="NCBIfam" id="TIGR00229">
    <property type="entry name" value="sensory_box"/>
    <property type="match status" value="2"/>
</dbReference>
<feature type="domain" description="PAS" evidence="3">
    <location>
        <begin position="139"/>
        <end position="212"/>
    </location>
</feature>
<dbReference type="Pfam" id="PF07228">
    <property type="entry name" value="SpoIIE"/>
    <property type="match status" value="1"/>
</dbReference>
<protein>
    <submittedName>
        <fullName evidence="5">PAS domain S-box-containing protein</fullName>
    </submittedName>
</protein>
<dbReference type="RefSeq" id="WP_209517643.1">
    <property type="nucleotide sequence ID" value="NZ_JAGIOH010000001.1"/>
</dbReference>
<dbReference type="EMBL" id="JAGIOH010000001">
    <property type="protein sequence ID" value="MBP2406254.1"/>
    <property type="molecule type" value="Genomic_DNA"/>
</dbReference>
<dbReference type="Gene3D" id="3.30.450.40">
    <property type="match status" value="1"/>
</dbReference>
<gene>
    <name evidence="5" type="ORF">JO379_005723</name>
</gene>
<feature type="domain" description="PAS" evidence="3">
    <location>
        <begin position="27"/>
        <end position="91"/>
    </location>
</feature>
<dbReference type="Proteomes" id="UP001519291">
    <property type="component" value="Unassembled WGS sequence"/>
</dbReference>
<dbReference type="PROSITE" id="PS50112">
    <property type="entry name" value="PAS"/>
    <property type="match status" value="2"/>
</dbReference>
<dbReference type="SUPFAM" id="SSF81606">
    <property type="entry name" value="PP2C-like"/>
    <property type="match status" value="1"/>
</dbReference>
<dbReference type="Gene3D" id="3.30.450.20">
    <property type="entry name" value="PAS domain"/>
    <property type="match status" value="2"/>
</dbReference>
<dbReference type="GeneID" id="91572570"/>
<dbReference type="SMART" id="SM00091">
    <property type="entry name" value="PAS"/>
    <property type="match status" value="2"/>
</dbReference>
<sequence length="721" mass="76519">MGSAETFRPEPGRIPAGRTDRHQPGSLLDVLSVAAVVLDQDGRIVLWSPQAEELFGWSPAEALGSFAARLLVGEEDFETVLAEFARVVSEGGGWSGVFPARHKNGSSRLIELRTMRLEDEDGRLYALGMSTDQAVLRDVERDLALSLRLVAQSPIGLAVLDTELRYVLVNPALERINDLPAERHIGRHVREALPYADTEQIESAMRRVMETGNPLLDEFSVGRPVGSGVGPDRALLVSYYRLEDPGGRPLGLATSVVDVTDRHRAAAEARRRLSLVADASVLIGTTLDLDQTARELAEVVVPDLADVAAVDVLDTVLGGTRSGSVPDGQAAVFRALAVAAGDTAEAAEAVRAADPPGQIAKYDADRLVTQCVSTGRPVHIAHVTAADLPRIARDKDAVRLLADAGLHSYMAVPLIARGEVLGALDLKRIGNPAPFGEDDVVLAGELAARAAVCIDNARWYQRERATALTLQRDLLPHRPPRLAGLDIAYRYQPAGLATNVGGDWFDAIPQSDGKSALVVGDVMGSGINAAAAMGQLRTAARTLTGLGLDPAQVLRHLDDTASGLDQMIATCVYAVYDPGQGRAHVANAGHLPPVVLRPGRRPELVELPTGAPLGVGGIPFESVTVELAPGDQLILYTDGLVETRDEAIDSRLETLLALLDGPPREPEATCDLLLKDLPEGNDDDVALLIARVRTERDPVSEPLPPSLASPAAPAAPESPAP</sequence>
<organism evidence="5 6">
    <name type="scientific">Streptomyces syringium</name>
    <dbReference type="NCBI Taxonomy" id="76729"/>
    <lineage>
        <taxon>Bacteria</taxon>
        <taxon>Bacillati</taxon>
        <taxon>Actinomycetota</taxon>
        <taxon>Actinomycetes</taxon>
        <taxon>Kitasatosporales</taxon>
        <taxon>Streptomycetaceae</taxon>
        <taxon>Streptomyces</taxon>
    </lineage>
</organism>
<keyword evidence="6" id="KW-1185">Reference proteome</keyword>
<dbReference type="SUPFAM" id="SSF55785">
    <property type="entry name" value="PYP-like sensor domain (PAS domain)"/>
    <property type="match status" value="2"/>
</dbReference>
<feature type="region of interest" description="Disordered" evidence="2">
    <location>
        <begin position="1"/>
        <end position="21"/>
    </location>
</feature>
<evidence type="ECO:0000256" key="2">
    <source>
        <dbReference type="SAM" id="MobiDB-lite"/>
    </source>
</evidence>
<dbReference type="SUPFAM" id="SSF55781">
    <property type="entry name" value="GAF domain-like"/>
    <property type="match status" value="1"/>
</dbReference>
<dbReference type="PROSITE" id="PS51746">
    <property type="entry name" value="PPM_2"/>
    <property type="match status" value="1"/>
</dbReference>
<dbReference type="Gene3D" id="3.60.40.10">
    <property type="entry name" value="PPM-type phosphatase domain"/>
    <property type="match status" value="1"/>
</dbReference>
<feature type="domain" description="PPM-type phosphatase" evidence="4">
    <location>
        <begin position="486"/>
        <end position="692"/>
    </location>
</feature>
<dbReference type="InterPro" id="IPR029016">
    <property type="entry name" value="GAF-like_dom_sf"/>
</dbReference>
<dbReference type="CDD" id="cd00130">
    <property type="entry name" value="PAS"/>
    <property type="match status" value="2"/>
</dbReference>
<dbReference type="PANTHER" id="PTHR43156:SF2">
    <property type="entry name" value="STAGE II SPORULATION PROTEIN E"/>
    <property type="match status" value="1"/>
</dbReference>
<dbReference type="InterPro" id="IPR003018">
    <property type="entry name" value="GAF"/>
</dbReference>
<proteinExistence type="predicted"/>
<keyword evidence="1" id="KW-0378">Hydrolase</keyword>
<dbReference type="InterPro" id="IPR001932">
    <property type="entry name" value="PPM-type_phosphatase-like_dom"/>
</dbReference>
<evidence type="ECO:0000256" key="1">
    <source>
        <dbReference type="ARBA" id="ARBA00022801"/>
    </source>
</evidence>
<comment type="caution">
    <text evidence="5">The sequence shown here is derived from an EMBL/GenBank/DDBJ whole genome shotgun (WGS) entry which is preliminary data.</text>
</comment>
<dbReference type="InterPro" id="IPR013656">
    <property type="entry name" value="PAS_4"/>
</dbReference>
<dbReference type="Pfam" id="PF01590">
    <property type="entry name" value="GAF"/>
    <property type="match status" value="1"/>
</dbReference>
<accession>A0ABS4YBS5</accession>
<dbReference type="Pfam" id="PF08448">
    <property type="entry name" value="PAS_4"/>
    <property type="match status" value="2"/>
</dbReference>
<evidence type="ECO:0000259" key="3">
    <source>
        <dbReference type="PROSITE" id="PS50112"/>
    </source>
</evidence>
<dbReference type="InterPro" id="IPR036457">
    <property type="entry name" value="PPM-type-like_dom_sf"/>
</dbReference>
<evidence type="ECO:0000259" key="4">
    <source>
        <dbReference type="PROSITE" id="PS51746"/>
    </source>
</evidence>
<reference evidence="5 6" key="1">
    <citation type="submission" date="2021-03" db="EMBL/GenBank/DDBJ databases">
        <title>Sequencing the genomes of 1000 actinobacteria strains.</title>
        <authorList>
            <person name="Klenk H.-P."/>
        </authorList>
    </citation>
    <scope>NUCLEOTIDE SEQUENCE [LARGE SCALE GENOMIC DNA]</scope>
    <source>
        <strain evidence="5 6">DSM 41480</strain>
    </source>
</reference>
<dbReference type="InterPro" id="IPR052016">
    <property type="entry name" value="Bact_Sigma-Reg"/>
</dbReference>
<dbReference type="PANTHER" id="PTHR43156">
    <property type="entry name" value="STAGE II SPORULATION PROTEIN E-RELATED"/>
    <property type="match status" value="1"/>
</dbReference>
<evidence type="ECO:0000313" key="5">
    <source>
        <dbReference type="EMBL" id="MBP2406254.1"/>
    </source>
</evidence>
<name>A0ABS4YBS5_9ACTN</name>
<evidence type="ECO:0000313" key="6">
    <source>
        <dbReference type="Proteomes" id="UP001519291"/>
    </source>
</evidence>
<dbReference type="SMART" id="SM00331">
    <property type="entry name" value="PP2C_SIG"/>
    <property type="match status" value="1"/>
</dbReference>
<dbReference type="InterPro" id="IPR000014">
    <property type="entry name" value="PAS"/>
</dbReference>
<feature type="region of interest" description="Disordered" evidence="2">
    <location>
        <begin position="694"/>
        <end position="721"/>
    </location>
</feature>
<dbReference type="SMART" id="SM00065">
    <property type="entry name" value="GAF"/>
    <property type="match status" value="1"/>
</dbReference>
<dbReference type="InterPro" id="IPR035965">
    <property type="entry name" value="PAS-like_dom_sf"/>
</dbReference>